<proteinExistence type="predicted"/>
<dbReference type="InterPro" id="IPR000504">
    <property type="entry name" value="RRM_dom"/>
</dbReference>
<gene>
    <name evidence="8" type="ORF">JTE90_016985</name>
</gene>
<accession>A0AAV6UL37</accession>
<keyword evidence="9" id="KW-1185">Reference proteome</keyword>
<dbReference type="CDD" id="cd12325">
    <property type="entry name" value="RRM1_hnRNPA_hnRNPD_like"/>
    <property type="match status" value="1"/>
</dbReference>
<dbReference type="SMART" id="SM00360">
    <property type="entry name" value="RRM"/>
    <property type="match status" value="2"/>
</dbReference>
<keyword evidence="4 5" id="KW-0694">RNA-binding</keyword>
<comment type="caution">
    <text evidence="8">The sequence shown here is derived from an EMBL/GenBank/DDBJ whole genome shotgun (WGS) entry which is preliminary data.</text>
</comment>
<sequence>MAQDNTDKNENDDARKIFVGGLSWNTTQEKLHEYFSRYGEVVDSVVMMNRETGKSRGFGFITYKELSCVAKVLSSGPHELDGRTIDPKVCSAESQQGKKSGQNFKVFLGGLPANCTETDLRSFFSRYGTVTEVILMYDQEKKKPRGFGFLSFEKEDSVKQVCAEHFVKINGRKIECKHAESSDKKKNSNQNNNTEQQPQWSGPQMGAGNWGPGTPGPNMGPGGPMPGPMNNGMMGPPAGGYQGGWGGPPAYGPQGWGPQPGPYGPPNNGWGWGPGYGPYGAPGPQYGPPAYGYGYNNWGPGPMGGPPAQNPPVAPGTETTNGGQAPPANNTNNNNNNAPAPSGTNPPPMGNYAQEPSNFGPTRPAYGPGYGGGPNYNPGGYPAPGNYGNPGDSQGNRPAGQPNPGYHPYSRP</sequence>
<organism evidence="8 9">
    <name type="scientific">Oedothorax gibbosus</name>
    <dbReference type="NCBI Taxonomy" id="931172"/>
    <lineage>
        <taxon>Eukaryota</taxon>
        <taxon>Metazoa</taxon>
        <taxon>Ecdysozoa</taxon>
        <taxon>Arthropoda</taxon>
        <taxon>Chelicerata</taxon>
        <taxon>Arachnida</taxon>
        <taxon>Araneae</taxon>
        <taxon>Araneomorphae</taxon>
        <taxon>Entelegynae</taxon>
        <taxon>Araneoidea</taxon>
        <taxon>Linyphiidae</taxon>
        <taxon>Erigoninae</taxon>
        <taxon>Oedothorax</taxon>
    </lineage>
</organism>
<evidence type="ECO:0000256" key="2">
    <source>
        <dbReference type="ARBA" id="ARBA00022490"/>
    </source>
</evidence>
<reference evidence="8 9" key="1">
    <citation type="journal article" date="2022" name="Nat. Ecol. Evol.">
        <title>A masculinizing supergene underlies an exaggerated male reproductive morph in a spider.</title>
        <authorList>
            <person name="Hendrickx F."/>
            <person name="De Corte Z."/>
            <person name="Sonet G."/>
            <person name="Van Belleghem S.M."/>
            <person name="Kostlbacher S."/>
            <person name="Vangestel C."/>
        </authorList>
    </citation>
    <scope>NUCLEOTIDE SEQUENCE [LARGE SCALE GENOMIC DNA]</scope>
    <source>
        <strain evidence="8">W744_W776</strain>
    </source>
</reference>
<dbReference type="PROSITE" id="PS50102">
    <property type="entry name" value="RRM"/>
    <property type="match status" value="2"/>
</dbReference>
<dbReference type="Gene3D" id="3.30.70.330">
    <property type="match status" value="2"/>
</dbReference>
<evidence type="ECO:0000313" key="8">
    <source>
        <dbReference type="EMBL" id="KAG8184874.1"/>
    </source>
</evidence>
<keyword evidence="2" id="KW-0963">Cytoplasm</keyword>
<dbReference type="PANTHER" id="PTHR48032">
    <property type="entry name" value="RNA-BINDING PROTEIN MUSASHI HOMOLOG RBP6"/>
    <property type="match status" value="1"/>
</dbReference>
<dbReference type="GO" id="GO:0005737">
    <property type="term" value="C:cytoplasm"/>
    <property type="evidence" value="ECO:0007669"/>
    <property type="project" value="UniProtKB-SubCell"/>
</dbReference>
<dbReference type="AlphaFoldDB" id="A0AAV6UL37"/>
<evidence type="ECO:0000256" key="3">
    <source>
        <dbReference type="ARBA" id="ARBA00022737"/>
    </source>
</evidence>
<name>A0AAV6UL37_9ARAC</name>
<dbReference type="SUPFAM" id="SSF54928">
    <property type="entry name" value="RNA-binding domain, RBD"/>
    <property type="match status" value="2"/>
</dbReference>
<dbReference type="PANTHER" id="PTHR48032:SF18">
    <property type="entry name" value="RRM DOMAIN-CONTAINING PROTEIN"/>
    <property type="match status" value="1"/>
</dbReference>
<dbReference type="InterPro" id="IPR035979">
    <property type="entry name" value="RBD_domain_sf"/>
</dbReference>
<protein>
    <recommendedName>
        <fullName evidence="7">RRM domain-containing protein</fullName>
    </recommendedName>
</protein>
<dbReference type="Pfam" id="PF00076">
    <property type="entry name" value="RRM_1"/>
    <property type="match status" value="2"/>
</dbReference>
<dbReference type="InterPro" id="IPR012677">
    <property type="entry name" value="Nucleotide-bd_a/b_plait_sf"/>
</dbReference>
<feature type="region of interest" description="Disordered" evidence="6">
    <location>
        <begin position="303"/>
        <end position="412"/>
    </location>
</feature>
<evidence type="ECO:0000256" key="1">
    <source>
        <dbReference type="ARBA" id="ARBA00004496"/>
    </source>
</evidence>
<feature type="domain" description="RRM" evidence="7">
    <location>
        <begin position="104"/>
        <end position="181"/>
    </location>
</feature>
<comment type="subcellular location">
    <subcellularLocation>
        <location evidence="1">Cytoplasm</location>
    </subcellularLocation>
</comment>
<keyword evidence="3" id="KW-0677">Repeat</keyword>
<evidence type="ECO:0000313" key="9">
    <source>
        <dbReference type="Proteomes" id="UP000827092"/>
    </source>
</evidence>
<dbReference type="EMBL" id="JAFNEN010000356">
    <property type="protein sequence ID" value="KAG8184874.1"/>
    <property type="molecule type" value="Genomic_DNA"/>
</dbReference>
<feature type="compositionally biased region" description="Pro residues" evidence="6">
    <location>
        <begin position="303"/>
        <end position="314"/>
    </location>
</feature>
<evidence type="ECO:0000256" key="6">
    <source>
        <dbReference type="SAM" id="MobiDB-lite"/>
    </source>
</evidence>
<dbReference type="Proteomes" id="UP000827092">
    <property type="component" value="Unassembled WGS sequence"/>
</dbReference>
<dbReference type="GO" id="GO:0006417">
    <property type="term" value="P:regulation of translation"/>
    <property type="evidence" value="ECO:0007669"/>
    <property type="project" value="TreeGrafter"/>
</dbReference>
<evidence type="ECO:0000259" key="7">
    <source>
        <dbReference type="PROSITE" id="PS50102"/>
    </source>
</evidence>
<feature type="compositionally biased region" description="Low complexity" evidence="6">
    <location>
        <begin position="375"/>
        <end position="391"/>
    </location>
</feature>
<dbReference type="GO" id="GO:0003729">
    <property type="term" value="F:mRNA binding"/>
    <property type="evidence" value="ECO:0007669"/>
    <property type="project" value="TreeGrafter"/>
</dbReference>
<feature type="compositionally biased region" description="Gly residues" evidence="6">
    <location>
        <begin position="237"/>
        <end position="249"/>
    </location>
</feature>
<feature type="non-terminal residue" evidence="8">
    <location>
        <position position="1"/>
    </location>
</feature>
<feature type="domain" description="RRM" evidence="7">
    <location>
        <begin position="15"/>
        <end position="106"/>
    </location>
</feature>
<feature type="compositionally biased region" description="Low complexity" evidence="6">
    <location>
        <begin position="321"/>
        <end position="343"/>
    </location>
</feature>
<feature type="region of interest" description="Disordered" evidence="6">
    <location>
        <begin position="178"/>
        <end position="263"/>
    </location>
</feature>
<evidence type="ECO:0000256" key="4">
    <source>
        <dbReference type="ARBA" id="ARBA00022884"/>
    </source>
</evidence>
<evidence type="ECO:0000256" key="5">
    <source>
        <dbReference type="PROSITE-ProRule" id="PRU00176"/>
    </source>
</evidence>